<dbReference type="EMBL" id="PQWO01000016">
    <property type="protein sequence ID" value="PZD71511.1"/>
    <property type="molecule type" value="Genomic_DNA"/>
</dbReference>
<gene>
    <name evidence="2" type="ORF">C1752_06131</name>
</gene>
<proteinExistence type="predicted"/>
<keyword evidence="3" id="KW-1185">Reference proteome</keyword>
<protein>
    <recommendedName>
        <fullName evidence="4">YcxB-like protein domain-containing protein</fullName>
    </recommendedName>
</protein>
<comment type="caution">
    <text evidence="2">The sequence shown here is derived from an EMBL/GenBank/DDBJ whole genome shotgun (WGS) entry which is preliminary data.</text>
</comment>
<dbReference type="Proteomes" id="UP000248857">
    <property type="component" value="Unassembled WGS sequence"/>
</dbReference>
<organism evidence="2 3">
    <name type="scientific">Acaryochloris thomasi RCC1774</name>
    <dbReference type="NCBI Taxonomy" id="1764569"/>
    <lineage>
        <taxon>Bacteria</taxon>
        <taxon>Bacillati</taxon>
        <taxon>Cyanobacteriota</taxon>
        <taxon>Cyanophyceae</taxon>
        <taxon>Acaryochloridales</taxon>
        <taxon>Acaryochloridaceae</taxon>
        <taxon>Acaryochloris</taxon>
        <taxon>Acaryochloris thomasi</taxon>
    </lineage>
</organism>
<dbReference type="AlphaFoldDB" id="A0A2W1JQM5"/>
<evidence type="ECO:0008006" key="4">
    <source>
        <dbReference type="Google" id="ProtNLM"/>
    </source>
</evidence>
<keyword evidence="1" id="KW-0472">Membrane</keyword>
<name>A0A2W1JQM5_9CYAN</name>
<accession>A0A2W1JQM5</accession>
<feature type="transmembrane region" description="Helical" evidence="1">
    <location>
        <begin position="6"/>
        <end position="24"/>
    </location>
</feature>
<evidence type="ECO:0000313" key="2">
    <source>
        <dbReference type="EMBL" id="PZD71511.1"/>
    </source>
</evidence>
<keyword evidence="1" id="KW-0812">Transmembrane</keyword>
<sequence>MPEFVFLRITIASIVFILLLTLIFHSKYSPIYRRSLERSWKQSRFSDDPRMLNFSESGVSFESEEIKGTRPWEKYIELEVKETVFLLFYVSLRNDNYHIISKSAFAADDELIGFCNLLRRKRLSIVDIHRRLPSGADL</sequence>
<evidence type="ECO:0000256" key="1">
    <source>
        <dbReference type="SAM" id="Phobius"/>
    </source>
</evidence>
<reference evidence="2 3" key="1">
    <citation type="journal article" date="2018" name="Sci. Rep.">
        <title>A novel species of the marine cyanobacterium Acaryochloris with a unique pigment content and lifestyle.</title>
        <authorList>
            <person name="Partensky F."/>
            <person name="Six C."/>
            <person name="Ratin M."/>
            <person name="Garczarek L."/>
            <person name="Vaulot D."/>
            <person name="Probert I."/>
            <person name="Calteau A."/>
            <person name="Gourvil P."/>
            <person name="Marie D."/>
            <person name="Grebert T."/>
            <person name="Bouchier C."/>
            <person name="Le Panse S."/>
            <person name="Gachenot M."/>
            <person name="Rodriguez F."/>
            <person name="Garrido J.L."/>
        </authorList>
    </citation>
    <scope>NUCLEOTIDE SEQUENCE [LARGE SCALE GENOMIC DNA]</scope>
    <source>
        <strain evidence="2 3">RCC1774</strain>
    </source>
</reference>
<keyword evidence="1" id="KW-1133">Transmembrane helix</keyword>
<evidence type="ECO:0000313" key="3">
    <source>
        <dbReference type="Proteomes" id="UP000248857"/>
    </source>
</evidence>